<accession>A0A1I4MSK3</accession>
<organism evidence="3 4">
    <name type="scientific">Pelosinus propionicus DSM 13327</name>
    <dbReference type="NCBI Taxonomy" id="1123291"/>
    <lineage>
        <taxon>Bacteria</taxon>
        <taxon>Bacillati</taxon>
        <taxon>Bacillota</taxon>
        <taxon>Negativicutes</taxon>
        <taxon>Selenomonadales</taxon>
        <taxon>Sporomusaceae</taxon>
        <taxon>Pelosinus</taxon>
    </lineage>
</organism>
<dbReference type="PANTHER" id="PTHR42880">
    <property type="entry name" value="HOMOCITRATE SYNTHASE"/>
    <property type="match status" value="1"/>
</dbReference>
<keyword evidence="4" id="KW-1185">Reference proteome</keyword>
<dbReference type="Pfam" id="PF22617">
    <property type="entry name" value="HCS_D2"/>
    <property type="match status" value="1"/>
</dbReference>
<evidence type="ECO:0000313" key="3">
    <source>
        <dbReference type="EMBL" id="SFM06274.1"/>
    </source>
</evidence>
<proteinExistence type="predicted"/>
<protein>
    <submittedName>
        <fullName evidence="3">Homocitrate synthase NifV</fullName>
    </submittedName>
</protein>
<dbReference type="EMBL" id="FOTS01000037">
    <property type="protein sequence ID" value="SFM06274.1"/>
    <property type="molecule type" value="Genomic_DNA"/>
</dbReference>
<feature type="domain" description="Pyruvate carboxyltransferase" evidence="2">
    <location>
        <begin position="141"/>
        <end position="240"/>
    </location>
</feature>
<dbReference type="RefSeq" id="WP_090940298.1">
    <property type="nucleotide sequence ID" value="NZ_FOTS01000037.1"/>
</dbReference>
<reference evidence="4" key="1">
    <citation type="submission" date="2016-10" db="EMBL/GenBank/DDBJ databases">
        <authorList>
            <person name="Varghese N."/>
            <person name="Submissions S."/>
        </authorList>
    </citation>
    <scope>NUCLEOTIDE SEQUENCE [LARGE SCALE GENOMIC DNA]</scope>
    <source>
        <strain evidence="4">DSM 13327</strain>
    </source>
</reference>
<dbReference type="PANTHER" id="PTHR42880:SF1">
    <property type="entry name" value="ISOPROPYLMALATE_HOMOCITRATE_CITRAMALATE SYNTHASE FAMILY PROTEIN"/>
    <property type="match status" value="1"/>
</dbReference>
<dbReference type="PROSITE" id="PS50991">
    <property type="entry name" value="PYR_CT"/>
    <property type="match status" value="1"/>
</dbReference>
<dbReference type="Proteomes" id="UP000199520">
    <property type="component" value="Unassembled WGS sequence"/>
</dbReference>
<evidence type="ECO:0000313" key="4">
    <source>
        <dbReference type="Proteomes" id="UP000199520"/>
    </source>
</evidence>
<dbReference type="AlphaFoldDB" id="A0A1I4MSK3"/>
<name>A0A1I4MSK3_9FIRM</name>
<dbReference type="Gene3D" id="1.10.238.260">
    <property type="match status" value="1"/>
</dbReference>
<dbReference type="Gene3D" id="3.20.20.70">
    <property type="entry name" value="Aldolase class I"/>
    <property type="match status" value="1"/>
</dbReference>
<dbReference type="GO" id="GO:0016740">
    <property type="term" value="F:transferase activity"/>
    <property type="evidence" value="ECO:0007669"/>
    <property type="project" value="UniProtKB-KW"/>
</dbReference>
<dbReference type="InterPro" id="IPR000891">
    <property type="entry name" value="PYR_CT"/>
</dbReference>
<dbReference type="OrthoDB" id="503431at2"/>
<dbReference type="InterPro" id="IPR054691">
    <property type="entry name" value="LeuA/HCS_post-cat"/>
</dbReference>
<sequence length="361" mass="40633">MRQMVMVSDQTINEALRLGTSMADIELMIPILEKYEITNIDVSLRYLPSDDVPKQILLNPLLRCKIHSSLGEIAKVKQMGFSKVIVSWFHQQSQLSLDQLADALAAVQEFAQEIYLCIENAEDLSISELTSYWPLLSRYRVKRFIYQDVRSSLEPLGICRKLESLQQTVPCPMEFHGHNTYGLATANSLAALRSGVQYVAVAVSGIGSPNHAAMEEVLMAVKHLWKQDQVPSGSSLTADCIEILSYMGISLPVDKALIGRDVFAHESGIHVDGITKNPLLYEVIQPEEVGQTRQLIIGKHSGTASLKIKFLQWNLELDQTEALELLEKVRRLASVQKRPLSDLQLHQLYWQRNQMDHSQLG</sequence>
<dbReference type="SUPFAM" id="SSF51569">
    <property type="entry name" value="Aldolase"/>
    <property type="match status" value="1"/>
</dbReference>
<keyword evidence="1" id="KW-0808">Transferase</keyword>
<evidence type="ECO:0000259" key="2">
    <source>
        <dbReference type="PROSITE" id="PS50991"/>
    </source>
</evidence>
<evidence type="ECO:0000256" key="1">
    <source>
        <dbReference type="ARBA" id="ARBA00022679"/>
    </source>
</evidence>
<dbReference type="STRING" id="1123291.SAMN04490355_103723"/>
<dbReference type="InterPro" id="IPR013785">
    <property type="entry name" value="Aldolase_TIM"/>
</dbReference>
<dbReference type="Pfam" id="PF00682">
    <property type="entry name" value="HMGL-like"/>
    <property type="match status" value="1"/>
</dbReference>
<gene>
    <name evidence="3" type="ORF">SAMN04490355_103723</name>
</gene>